<feature type="domain" description="PPE" evidence="2">
    <location>
        <begin position="6"/>
        <end position="168"/>
    </location>
</feature>
<protein>
    <submittedName>
        <fullName evidence="4">PPE family protein</fullName>
    </submittedName>
</protein>
<dbReference type="Proteomes" id="UP000466396">
    <property type="component" value="Chromosome"/>
</dbReference>
<dbReference type="PANTHER" id="PTHR46766:SF1">
    <property type="entry name" value="GLUTAMINE-RICH PROTEIN 2"/>
    <property type="match status" value="1"/>
</dbReference>
<organism evidence="4 5">
    <name type="scientific">Mycobacterium lacus</name>
    <dbReference type="NCBI Taxonomy" id="169765"/>
    <lineage>
        <taxon>Bacteria</taxon>
        <taxon>Bacillati</taxon>
        <taxon>Actinomycetota</taxon>
        <taxon>Actinomycetes</taxon>
        <taxon>Mycobacteriales</taxon>
        <taxon>Mycobacteriaceae</taxon>
        <taxon>Mycobacterium</taxon>
    </lineage>
</organism>
<evidence type="ECO:0000313" key="5">
    <source>
        <dbReference type="Proteomes" id="UP000466396"/>
    </source>
</evidence>
<dbReference type="InterPro" id="IPR000030">
    <property type="entry name" value="PPE_dom"/>
</dbReference>
<dbReference type="OrthoDB" id="4705985at2"/>
<gene>
    <name evidence="4" type="primary">PPE31_5</name>
    <name evidence="4" type="ORF">MLAC_17520</name>
</gene>
<evidence type="ECO:0000259" key="3">
    <source>
        <dbReference type="Pfam" id="PF12484"/>
    </source>
</evidence>
<evidence type="ECO:0000256" key="1">
    <source>
        <dbReference type="ARBA" id="ARBA00010652"/>
    </source>
</evidence>
<evidence type="ECO:0000259" key="2">
    <source>
        <dbReference type="Pfam" id="PF00823"/>
    </source>
</evidence>
<sequence length="406" mass="39781">MTAALDFATLPPEINSARMYSGAGSGPMLAAASAWSGLAAELRATALSYGSVLTALTSEEWHGPASASMAAAAMPYVTWMSTTSVQAEQTAAQATAAAAAYETAFAATVPPPVVAANRAQLMALIATNILGQNAPAIAATEAQYAEMWAQDAAAMYGYAGSSAVATQLSPFAEPQQTTNATGLAAQSAAVAQASATAAGNQQSTLSQVMSAIPNLLQGLSSSGLSPSSGQSGILGMLGSEPTWLQELLQELATLLDPNSNFWNTIASSGLFLPSNTIAPFLGLLGGAAAANAAEEGIEAAGAGGVATALVGPATPTGGLGGLVSGGLGNAGAVGALSVPPSWTAAAPLTSPLASALGGTPMVAPPPTVAAGMPGMPFGNMAGQGFGRALPQYGFRPTFVARPPAAG</sequence>
<keyword evidence="5" id="KW-1185">Reference proteome</keyword>
<dbReference type="GO" id="GO:0052572">
    <property type="term" value="P:response to host immune response"/>
    <property type="evidence" value="ECO:0007669"/>
    <property type="project" value="TreeGrafter"/>
</dbReference>
<accession>A0A1X1Y5G8</accession>
<dbReference type="SUPFAM" id="SSF140459">
    <property type="entry name" value="PE/PPE dimer-like"/>
    <property type="match status" value="1"/>
</dbReference>
<dbReference type="PANTHER" id="PTHR46766">
    <property type="entry name" value="GLUTAMINE-RICH PROTEIN 2"/>
    <property type="match status" value="1"/>
</dbReference>
<dbReference type="RefSeq" id="WP_085160684.1">
    <property type="nucleotide sequence ID" value="NZ_AP022581.1"/>
</dbReference>
<dbReference type="Gene3D" id="1.20.1260.20">
    <property type="entry name" value="PPE superfamily"/>
    <property type="match status" value="1"/>
</dbReference>
<dbReference type="InterPro" id="IPR022171">
    <property type="entry name" value="PPE_C"/>
</dbReference>
<dbReference type="Pfam" id="PF12484">
    <property type="entry name" value="PPE-SVP"/>
    <property type="match status" value="1"/>
</dbReference>
<comment type="similarity">
    <text evidence="1">Belongs to the mycobacterial PPE family.</text>
</comment>
<dbReference type="KEGG" id="mlj:MLAC_17520"/>
<dbReference type="InterPro" id="IPR038332">
    <property type="entry name" value="PPE_sf"/>
</dbReference>
<dbReference type="Pfam" id="PF00823">
    <property type="entry name" value="PPE"/>
    <property type="match status" value="1"/>
</dbReference>
<dbReference type="AlphaFoldDB" id="A0A1X1Y5G8"/>
<proteinExistence type="inferred from homology"/>
<feature type="domain" description="PPE family C-terminal" evidence="3">
    <location>
        <begin position="324"/>
        <end position="402"/>
    </location>
</feature>
<dbReference type="EMBL" id="AP022581">
    <property type="protein sequence ID" value="BBX96458.1"/>
    <property type="molecule type" value="Genomic_DNA"/>
</dbReference>
<name>A0A1X1Y5G8_9MYCO</name>
<evidence type="ECO:0000313" key="4">
    <source>
        <dbReference type="EMBL" id="BBX96458.1"/>
    </source>
</evidence>
<dbReference type="FunFam" id="1.20.1260.20:FF:000001">
    <property type="entry name" value="PPE family protein PPE41"/>
    <property type="match status" value="1"/>
</dbReference>
<reference evidence="4 5" key="1">
    <citation type="journal article" date="2019" name="Emerg. Microbes Infect.">
        <title>Comprehensive subspecies identification of 175 nontuberculous mycobacteria species based on 7547 genomic profiles.</title>
        <authorList>
            <person name="Matsumoto Y."/>
            <person name="Kinjo T."/>
            <person name="Motooka D."/>
            <person name="Nabeya D."/>
            <person name="Jung N."/>
            <person name="Uechi K."/>
            <person name="Horii T."/>
            <person name="Iida T."/>
            <person name="Fujita J."/>
            <person name="Nakamura S."/>
        </authorList>
    </citation>
    <scope>NUCLEOTIDE SEQUENCE [LARGE SCALE GENOMIC DNA]</scope>
    <source>
        <strain evidence="4 5">JCM 15657</strain>
    </source>
</reference>